<keyword evidence="1" id="KW-1015">Disulfide bond</keyword>
<evidence type="ECO:0000256" key="2">
    <source>
        <dbReference type="ARBA" id="ARBA00023180"/>
    </source>
</evidence>
<dbReference type="Proteomes" id="UP001327560">
    <property type="component" value="Chromosome 7"/>
</dbReference>
<feature type="domain" description="Phytocyanin" evidence="4">
    <location>
        <begin position="32"/>
        <end position="132"/>
    </location>
</feature>
<protein>
    <submittedName>
        <fullName evidence="5">Uclacyanin 1</fullName>
    </submittedName>
</protein>
<accession>A0AAQ3KXX7</accession>
<dbReference type="CDD" id="cd04216">
    <property type="entry name" value="Phytocyanin"/>
    <property type="match status" value="1"/>
</dbReference>
<dbReference type="Pfam" id="PF02298">
    <property type="entry name" value="Cu_bind_like"/>
    <property type="match status" value="1"/>
</dbReference>
<dbReference type="EMBL" id="CP136896">
    <property type="protein sequence ID" value="WOL13652.1"/>
    <property type="molecule type" value="Genomic_DNA"/>
</dbReference>
<dbReference type="Gene3D" id="2.60.40.420">
    <property type="entry name" value="Cupredoxins - blue copper proteins"/>
    <property type="match status" value="1"/>
</dbReference>
<gene>
    <name evidence="5" type="ORF">Cni_G22425</name>
</gene>
<dbReference type="GO" id="GO:0009055">
    <property type="term" value="F:electron transfer activity"/>
    <property type="evidence" value="ECO:0007669"/>
    <property type="project" value="InterPro"/>
</dbReference>
<feature type="signal peptide" evidence="3">
    <location>
        <begin position="1"/>
        <end position="29"/>
    </location>
</feature>
<evidence type="ECO:0000259" key="4">
    <source>
        <dbReference type="PROSITE" id="PS51485"/>
    </source>
</evidence>
<name>A0AAQ3KXX7_9LILI</name>
<dbReference type="SUPFAM" id="SSF49503">
    <property type="entry name" value="Cupredoxins"/>
    <property type="match status" value="1"/>
</dbReference>
<keyword evidence="6" id="KW-1185">Reference proteome</keyword>
<dbReference type="InterPro" id="IPR039391">
    <property type="entry name" value="Phytocyanin-like"/>
</dbReference>
<sequence>MATSFSGHIGVLVLATLLLLSTENAGGAAQGTQHVVGDDHGWDLSSNVPAWSMNRIFRVGDNIWFAYSAAEESILELQTKEEFESCDLSNPIQMYTYGLDKVKLDEQGTRYFVSGKPNQCRKGLKLHVEVMPSAQPGERARPVSANLFKALAPESSDSIYCRASYLLLALIIFVFIPYLS</sequence>
<dbReference type="InterPro" id="IPR003245">
    <property type="entry name" value="Phytocyanin_dom"/>
</dbReference>
<dbReference type="PROSITE" id="PS51485">
    <property type="entry name" value="PHYTOCYANIN"/>
    <property type="match status" value="1"/>
</dbReference>
<reference evidence="5 6" key="1">
    <citation type="submission" date="2023-10" db="EMBL/GenBank/DDBJ databases">
        <title>Chromosome-scale genome assembly provides insights into flower coloration mechanisms of Canna indica.</title>
        <authorList>
            <person name="Li C."/>
        </authorList>
    </citation>
    <scope>NUCLEOTIDE SEQUENCE [LARGE SCALE GENOMIC DNA]</scope>
    <source>
        <tissue evidence="5">Flower</tissue>
    </source>
</reference>
<evidence type="ECO:0000313" key="5">
    <source>
        <dbReference type="EMBL" id="WOL13652.1"/>
    </source>
</evidence>
<keyword evidence="3" id="KW-0732">Signal</keyword>
<keyword evidence="2" id="KW-0325">Glycoprotein</keyword>
<dbReference type="FunFam" id="2.60.40.420:FF:000034">
    <property type="entry name" value="Cupredoxin superfamily protein"/>
    <property type="match status" value="1"/>
</dbReference>
<dbReference type="InterPro" id="IPR008972">
    <property type="entry name" value="Cupredoxin"/>
</dbReference>
<dbReference type="GO" id="GO:0005886">
    <property type="term" value="C:plasma membrane"/>
    <property type="evidence" value="ECO:0007669"/>
    <property type="project" value="TreeGrafter"/>
</dbReference>
<organism evidence="5 6">
    <name type="scientific">Canna indica</name>
    <name type="common">Indian-shot</name>
    <dbReference type="NCBI Taxonomy" id="4628"/>
    <lineage>
        <taxon>Eukaryota</taxon>
        <taxon>Viridiplantae</taxon>
        <taxon>Streptophyta</taxon>
        <taxon>Embryophyta</taxon>
        <taxon>Tracheophyta</taxon>
        <taxon>Spermatophyta</taxon>
        <taxon>Magnoliopsida</taxon>
        <taxon>Liliopsida</taxon>
        <taxon>Zingiberales</taxon>
        <taxon>Cannaceae</taxon>
        <taxon>Canna</taxon>
    </lineage>
</organism>
<evidence type="ECO:0000256" key="1">
    <source>
        <dbReference type="ARBA" id="ARBA00023157"/>
    </source>
</evidence>
<dbReference type="PANTHER" id="PTHR33021">
    <property type="entry name" value="BLUE COPPER PROTEIN"/>
    <property type="match status" value="1"/>
</dbReference>
<evidence type="ECO:0000256" key="3">
    <source>
        <dbReference type="SAM" id="SignalP"/>
    </source>
</evidence>
<dbReference type="PANTHER" id="PTHR33021:SF31">
    <property type="entry name" value="OS02G0720100 PROTEIN"/>
    <property type="match status" value="1"/>
</dbReference>
<proteinExistence type="predicted"/>
<feature type="chain" id="PRO_5042872957" evidence="3">
    <location>
        <begin position="30"/>
        <end position="180"/>
    </location>
</feature>
<dbReference type="AlphaFoldDB" id="A0AAQ3KXX7"/>
<evidence type="ECO:0000313" key="6">
    <source>
        <dbReference type="Proteomes" id="UP001327560"/>
    </source>
</evidence>